<comment type="caution">
    <text evidence="6">The sequence shown here is derived from an EMBL/GenBank/DDBJ whole genome shotgun (WGS) entry which is preliminary data.</text>
</comment>
<evidence type="ECO:0000256" key="3">
    <source>
        <dbReference type="ARBA" id="ARBA00022833"/>
    </source>
</evidence>
<dbReference type="Proteomes" id="UP001501294">
    <property type="component" value="Unassembled WGS sequence"/>
</dbReference>
<evidence type="ECO:0000313" key="7">
    <source>
        <dbReference type="Proteomes" id="UP001501294"/>
    </source>
</evidence>
<proteinExistence type="inferred from homology"/>
<evidence type="ECO:0000256" key="2">
    <source>
        <dbReference type="ARBA" id="ARBA00022723"/>
    </source>
</evidence>
<evidence type="ECO:0000313" key="6">
    <source>
        <dbReference type="EMBL" id="GAA4342384.1"/>
    </source>
</evidence>
<evidence type="ECO:0000256" key="4">
    <source>
        <dbReference type="ARBA" id="ARBA00023239"/>
    </source>
</evidence>
<name>A0ABP8HPR9_9GAMM</name>
<keyword evidence="2" id="KW-0479">Metal-binding</keyword>
<evidence type="ECO:0000259" key="5">
    <source>
        <dbReference type="PROSITE" id="PS51891"/>
    </source>
</evidence>
<dbReference type="PANTHER" id="PTHR33337:SF40">
    <property type="entry name" value="CENP-V_GFA DOMAIN-CONTAINING PROTEIN-RELATED"/>
    <property type="match status" value="1"/>
</dbReference>
<feature type="domain" description="CENP-V/GFA" evidence="5">
    <location>
        <begin position="6"/>
        <end position="122"/>
    </location>
</feature>
<dbReference type="InterPro" id="IPR011057">
    <property type="entry name" value="Mss4-like_sf"/>
</dbReference>
<dbReference type="PANTHER" id="PTHR33337">
    <property type="entry name" value="GFA DOMAIN-CONTAINING PROTEIN"/>
    <property type="match status" value="1"/>
</dbReference>
<keyword evidence="7" id="KW-1185">Reference proteome</keyword>
<dbReference type="Pfam" id="PF04828">
    <property type="entry name" value="GFA"/>
    <property type="match status" value="1"/>
</dbReference>
<reference evidence="7" key="1">
    <citation type="journal article" date="2019" name="Int. J. Syst. Evol. Microbiol.">
        <title>The Global Catalogue of Microorganisms (GCM) 10K type strain sequencing project: providing services to taxonomists for standard genome sequencing and annotation.</title>
        <authorList>
            <consortium name="The Broad Institute Genomics Platform"/>
            <consortium name="The Broad Institute Genome Sequencing Center for Infectious Disease"/>
            <person name="Wu L."/>
            <person name="Ma J."/>
        </authorList>
    </citation>
    <scope>NUCLEOTIDE SEQUENCE [LARGE SCALE GENOMIC DNA]</scope>
    <source>
        <strain evidence="7">JCM 17727</strain>
    </source>
</reference>
<keyword evidence="4" id="KW-0456">Lyase</keyword>
<organism evidence="6 7">
    <name type="scientific">Kangiella taiwanensis</name>
    <dbReference type="NCBI Taxonomy" id="1079179"/>
    <lineage>
        <taxon>Bacteria</taxon>
        <taxon>Pseudomonadati</taxon>
        <taxon>Pseudomonadota</taxon>
        <taxon>Gammaproteobacteria</taxon>
        <taxon>Kangiellales</taxon>
        <taxon>Kangiellaceae</taxon>
        <taxon>Kangiella</taxon>
    </lineage>
</organism>
<dbReference type="InterPro" id="IPR006913">
    <property type="entry name" value="CENP-V/GFA"/>
</dbReference>
<dbReference type="RefSeq" id="WP_223577643.1">
    <property type="nucleotide sequence ID" value="NZ_BAABFU010000001.1"/>
</dbReference>
<dbReference type="PROSITE" id="PS51891">
    <property type="entry name" value="CENP_V_GFA"/>
    <property type="match status" value="1"/>
</dbReference>
<accession>A0ABP8HPR9</accession>
<gene>
    <name evidence="6" type="ORF">GCM10023150_00090</name>
</gene>
<comment type="similarity">
    <text evidence="1">Belongs to the Gfa family.</text>
</comment>
<dbReference type="SUPFAM" id="SSF51316">
    <property type="entry name" value="Mss4-like"/>
    <property type="match status" value="1"/>
</dbReference>
<dbReference type="EMBL" id="BAABFU010000001">
    <property type="protein sequence ID" value="GAA4342384.1"/>
    <property type="molecule type" value="Genomic_DNA"/>
</dbReference>
<keyword evidence="3" id="KW-0862">Zinc</keyword>
<sequence>MSAITLNSQCLCQKVRIQVAEAKPHVDSCHCSMCRKWSGGPLLAIDCGSNVKFEGEDNIKIFDSSEWAERGFCSNCGTHLFYRLKQTNQYIMPAGLFDSLDTSDSVEFTTQIFIDEKPRYYDFANQTKMMTGEEVFAAFAGDT</sequence>
<dbReference type="Gene3D" id="3.90.1590.10">
    <property type="entry name" value="glutathione-dependent formaldehyde- activating enzyme (gfa)"/>
    <property type="match status" value="1"/>
</dbReference>
<protein>
    <submittedName>
        <fullName evidence="6">GFA family protein</fullName>
    </submittedName>
</protein>
<evidence type="ECO:0000256" key="1">
    <source>
        <dbReference type="ARBA" id="ARBA00005495"/>
    </source>
</evidence>